<dbReference type="Pfam" id="PF07762">
    <property type="entry name" value="DUF1618"/>
    <property type="match status" value="1"/>
</dbReference>
<comment type="caution">
    <text evidence="2">The sequence shown here is derived from an EMBL/GenBank/DDBJ whole genome shotgun (WGS) entry which is preliminary data.</text>
</comment>
<evidence type="ECO:0000259" key="1">
    <source>
        <dbReference type="Pfam" id="PF07762"/>
    </source>
</evidence>
<dbReference type="InterPro" id="IPR011676">
    <property type="entry name" value="DUF1618"/>
</dbReference>
<accession>A0AAV5FBK4</accession>
<dbReference type="AlphaFoldDB" id="A0AAV5FBK4"/>
<dbReference type="PANTHER" id="PTHR33074:SF139">
    <property type="entry name" value="OS09G0567000 PROTEIN"/>
    <property type="match status" value="1"/>
</dbReference>
<dbReference type="EMBL" id="BQKI01000084">
    <property type="protein sequence ID" value="GJN32372.1"/>
    <property type="molecule type" value="Genomic_DNA"/>
</dbReference>
<sequence>MAFVNLWRGILFCDTIPVEGEAISPLRYVQLPSMLPNSMFRGDGRLARDIAVINNELRFVELRVRLKESKVSEGDVFEDGWMAIIWTRPISNGVWCKKFKVDTRDMDLNNNPYVKKLPKVFNDEDMILPPFKRIEICQPTLGLHEDGSCIVYFMIKKRRQDRDAWVLAVDMKLNTIVGITSFSAARNTFIRFAYHDSRISKYLPKIALGNCLQIHMGPETAKGGVAAIL</sequence>
<proteinExistence type="predicted"/>
<evidence type="ECO:0000313" key="2">
    <source>
        <dbReference type="EMBL" id="GJN32372.1"/>
    </source>
</evidence>
<dbReference type="PANTHER" id="PTHR33074">
    <property type="entry name" value="EXPRESSED PROTEIN-RELATED"/>
    <property type="match status" value="1"/>
</dbReference>
<keyword evidence="3" id="KW-1185">Reference proteome</keyword>
<evidence type="ECO:0000313" key="3">
    <source>
        <dbReference type="Proteomes" id="UP001054889"/>
    </source>
</evidence>
<dbReference type="Proteomes" id="UP001054889">
    <property type="component" value="Unassembled WGS sequence"/>
</dbReference>
<organism evidence="2 3">
    <name type="scientific">Eleusine coracana subsp. coracana</name>
    <dbReference type="NCBI Taxonomy" id="191504"/>
    <lineage>
        <taxon>Eukaryota</taxon>
        <taxon>Viridiplantae</taxon>
        <taxon>Streptophyta</taxon>
        <taxon>Embryophyta</taxon>
        <taxon>Tracheophyta</taxon>
        <taxon>Spermatophyta</taxon>
        <taxon>Magnoliopsida</taxon>
        <taxon>Liliopsida</taxon>
        <taxon>Poales</taxon>
        <taxon>Poaceae</taxon>
        <taxon>PACMAD clade</taxon>
        <taxon>Chloridoideae</taxon>
        <taxon>Cynodonteae</taxon>
        <taxon>Eleusininae</taxon>
        <taxon>Eleusine</taxon>
    </lineage>
</organism>
<name>A0AAV5FBK4_ELECO</name>
<feature type="domain" description="DUF1618" evidence="1">
    <location>
        <begin position="4"/>
        <end position="146"/>
    </location>
</feature>
<reference evidence="2" key="2">
    <citation type="submission" date="2021-12" db="EMBL/GenBank/DDBJ databases">
        <title>Resequencing data analysis of finger millet.</title>
        <authorList>
            <person name="Hatakeyama M."/>
            <person name="Aluri S."/>
            <person name="Balachadran M.T."/>
            <person name="Sivarajan S.R."/>
            <person name="Poveda L."/>
            <person name="Shimizu-Inatsugi R."/>
            <person name="Schlapbach R."/>
            <person name="Sreeman S.M."/>
            <person name="Shimizu K.K."/>
        </authorList>
    </citation>
    <scope>NUCLEOTIDE SEQUENCE</scope>
</reference>
<gene>
    <name evidence="2" type="primary">gb20878</name>
    <name evidence="2" type="ORF">PR202_gb20878</name>
</gene>
<reference evidence="2" key="1">
    <citation type="journal article" date="2018" name="DNA Res.">
        <title>Multiple hybrid de novo genome assembly of finger millet, an orphan allotetraploid crop.</title>
        <authorList>
            <person name="Hatakeyama M."/>
            <person name="Aluri S."/>
            <person name="Balachadran M.T."/>
            <person name="Sivarajan S.R."/>
            <person name="Patrignani A."/>
            <person name="Gruter S."/>
            <person name="Poveda L."/>
            <person name="Shimizu-Inatsugi R."/>
            <person name="Baeten J."/>
            <person name="Francoijs K.J."/>
            <person name="Nataraja K.N."/>
            <person name="Reddy Y.A.N."/>
            <person name="Phadnis S."/>
            <person name="Ravikumar R.L."/>
            <person name="Schlapbach R."/>
            <person name="Sreeman S.M."/>
            <person name="Shimizu K.K."/>
        </authorList>
    </citation>
    <scope>NUCLEOTIDE SEQUENCE</scope>
</reference>
<protein>
    <recommendedName>
        <fullName evidence="1">DUF1618 domain-containing protein</fullName>
    </recommendedName>
</protein>